<dbReference type="PRINTS" id="PR00080">
    <property type="entry name" value="SDRFAMILY"/>
</dbReference>
<evidence type="ECO:0000313" key="5">
    <source>
        <dbReference type="Proteomes" id="UP000510682"/>
    </source>
</evidence>
<dbReference type="InterPro" id="IPR002347">
    <property type="entry name" value="SDR_fam"/>
</dbReference>
<dbReference type="InterPro" id="IPR057326">
    <property type="entry name" value="KR_dom"/>
</dbReference>
<dbReference type="SMART" id="SM00822">
    <property type="entry name" value="PKS_KR"/>
    <property type="match status" value="1"/>
</dbReference>
<dbReference type="GO" id="GO:0016616">
    <property type="term" value="F:oxidoreductase activity, acting on the CH-OH group of donors, NAD or NADP as acceptor"/>
    <property type="evidence" value="ECO:0007669"/>
    <property type="project" value="TreeGrafter"/>
</dbReference>
<reference evidence="4 5" key="2">
    <citation type="submission" date="2020-07" db="EMBL/GenBank/DDBJ databases">
        <authorList>
            <person name="Yu X."/>
        </authorList>
    </citation>
    <scope>NUCLEOTIDE SEQUENCE [LARGE SCALE GENOMIC DNA]</scope>
    <source>
        <strain evidence="5">24</strain>
    </source>
</reference>
<dbReference type="NCBIfam" id="NF005559">
    <property type="entry name" value="PRK07231.1"/>
    <property type="match status" value="1"/>
</dbReference>
<sequence>MTDSVRESGLVAGKVAVVTGAASGLGRAIALALDREGAKAVVVADLHREPREGGPATDVVLRCPSKYVECDVTNPDDVERAVSAADEFGGVDIMVNNAGIVVIKPFLEFTEDEYDRQMAVNAKGVFFGTQAAGRRMAQRGAGVIVNMSSVAALAGSADWSGYSASKAAAKLISSSAAQALAPSGVRVNSLHPGLVTTEMARSDLGVADGDVAKAFAIPFGRAACPDEIADVAVVMCSDLSRYMTGSAVVVDGGMINTL</sequence>
<dbReference type="AlphaFoldDB" id="A0A7D6I8W9"/>
<dbReference type="PROSITE" id="PS00061">
    <property type="entry name" value="ADH_SHORT"/>
    <property type="match status" value="1"/>
</dbReference>
<evidence type="ECO:0000313" key="4">
    <source>
        <dbReference type="EMBL" id="QLL07557.1"/>
    </source>
</evidence>
<dbReference type="PANTHER" id="PTHR42760">
    <property type="entry name" value="SHORT-CHAIN DEHYDROGENASES/REDUCTASES FAMILY MEMBER"/>
    <property type="match status" value="1"/>
</dbReference>
<protein>
    <submittedName>
        <fullName evidence="4">SDR family oxidoreductase</fullName>
    </submittedName>
</protein>
<evidence type="ECO:0000256" key="1">
    <source>
        <dbReference type="ARBA" id="ARBA00006484"/>
    </source>
</evidence>
<dbReference type="FunFam" id="3.40.50.720:FF:000084">
    <property type="entry name" value="Short-chain dehydrogenase reductase"/>
    <property type="match status" value="1"/>
</dbReference>
<accession>A0A7D6I8W9</accession>
<dbReference type="PANTHER" id="PTHR42760:SF133">
    <property type="entry name" value="3-OXOACYL-[ACYL-CARRIER-PROTEIN] REDUCTASE"/>
    <property type="match status" value="1"/>
</dbReference>
<reference evidence="5" key="3">
    <citation type="submission" date="2023-07" db="EMBL/GenBank/DDBJ databases">
        <title>Description of Mycobacterium gordonae subsp. intergordonae subsp.nov. and Mycobacterium gordonae subsp. gordonae subsp. nov.</title>
        <authorList>
            <person name="Huang H."/>
        </authorList>
    </citation>
    <scope>NUCLEOTIDE SEQUENCE [LARGE SCALE GENOMIC DNA]</scope>
    <source>
        <strain evidence="5">24</strain>
    </source>
</reference>
<reference evidence="5" key="1">
    <citation type="submission" date="2020-07" db="EMBL/GenBank/DDBJ databases">
        <title>Description of Mycobacterium gordonae subsp. intergordonae subsp.nov. and Mycobacterium gordonae subsp. gordonae subsp. nov.</title>
        <authorList>
            <person name="Yu X."/>
        </authorList>
    </citation>
    <scope>NUCLEOTIDE SEQUENCE [LARGE SCALE GENOMIC DNA]</scope>
    <source>
        <strain evidence="5">24</strain>
    </source>
</reference>
<dbReference type="GO" id="GO:0048038">
    <property type="term" value="F:quinone binding"/>
    <property type="evidence" value="ECO:0007669"/>
    <property type="project" value="TreeGrafter"/>
</dbReference>
<feature type="domain" description="Ketoreductase" evidence="3">
    <location>
        <begin position="14"/>
        <end position="198"/>
    </location>
</feature>
<dbReference type="KEGG" id="mgor:H0P51_00545"/>
<organism evidence="4 5">
    <name type="scientific">Mycobacterium vicinigordonae</name>
    <dbReference type="NCBI Taxonomy" id="1719132"/>
    <lineage>
        <taxon>Bacteria</taxon>
        <taxon>Bacillati</taxon>
        <taxon>Actinomycetota</taxon>
        <taxon>Actinomycetes</taxon>
        <taxon>Mycobacteriales</taxon>
        <taxon>Mycobacteriaceae</taxon>
        <taxon>Mycobacterium</taxon>
    </lineage>
</organism>
<evidence type="ECO:0000256" key="2">
    <source>
        <dbReference type="ARBA" id="ARBA00023002"/>
    </source>
</evidence>
<dbReference type="PRINTS" id="PR00081">
    <property type="entry name" value="GDHRDH"/>
</dbReference>
<evidence type="ECO:0000259" key="3">
    <source>
        <dbReference type="SMART" id="SM00822"/>
    </source>
</evidence>
<keyword evidence="2" id="KW-0560">Oxidoreductase</keyword>
<dbReference type="Gene3D" id="3.40.50.720">
    <property type="entry name" value="NAD(P)-binding Rossmann-like Domain"/>
    <property type="match status" value="1"/>
</dbReference>
<gene>
    <name evidence="4" type="ORF">H0P51_00545</name>
</gene>
<comment type="similarity">
    <text evidence="1">Belongs to the short-chain dehydrogenases/reductases (SDR) family.</text>
</comment>
<proteinExistence type="inferred from homology"/>
<dbReference type="CDD" id="cd05233">
    <property type="entry name" value="SDR_c"/>
    <property type="match status" value="1"/>
</dbReference>
<dbReference type="SUPFAM" id="SSF51735">
    <property type="entry name" value="NAD(P)-binding Rossmann-fold domains"/>
    <property type="match status" value="1"/>
</dbReference>
<dbReference type="InterPro" id="IPR020904">
    <property type="entry name" value="Sc_DH/Rdtase_CS"/>
</dbReference>
<dbReference type="EMBL" id="CP059165">
    <property type="protein sequence ID" value="QLL07557.1"/>
    <property type="molecule type" value="Genomic_DNA"/>
</dbReference>
<keyword evidence="5" id="KW-1185">Reference proteome</keyword>
<name>A0A7D6I8W9_9MYCO</name>
<dbReference type="Pfam" id="PF13561">
    <property type="entry name" value="adh_short_C2"/>
    <property type="match status" value="1"/>
</dbReference>
<dbReference type="Proteomes" id="UP000510682">
    <property type="component" value="Chromosome"/>
</dbReference>
<dbReference type="InterPro" id="IPR036291">
    <property type="entry name" value="NAD(P)-bd_dom_sf"/>
</dbReference>
<dbReference type="GO" id="GO:0006633">
    <property type="term" value="P:fatty acid biosynthetic process"/>
    <property type="evidence" value="ECO:0007669"/>
    <property type="project" value="TreeGrafter"/>
</dbReference>